<evidence type="ECO:0000313" key="2">
    <source>
        <dbReference type="EMBL" id="KAI3423944.1"/>
    </source>
</evidence>
<feature type="region of interest" description="Disordered" evidence="1">
    <location>
        <begin position="190"/>
        <end position="228"/>
    </location>
</feature>
<feature type="compositionally biased region" description="Low complexity" evidence="1">
    <location>
        <begin position="208"/>
        <end position="228"/>
    </location>
</feature>
<reference evidence="2" key="2">
    <citation type="submission" date="2020-11" db="EMBL/GenBank/DDBJ databases">
        <authorList>
            <person name="Cecchin M."/>
            <person name="Marcolungo L."/>
            <person name="Rossato M."/>
            <person name="Girolomoni L."/>
            <person name="Cosentino E."/>
            <person name="Cuine S."/>
            <person name="Li-Beisson Y."/>
            <person name="Delledonne M."/>
            <person name="Ballottari M."/>
        </authorList>
    </citation>
    <scope>NUCLEOTIDE SEQUENCE</scope>
    <source>
        <strain evidence="2">211/11P</strain>
        <tissue evidence="2">Whole cell</tissue>
    </source>
</reference>
<name>A0A9D4TF14_CHLVU</name>
<proteinExistence type="predicted"/>
<dbReference type="Proteomes" id="UP001055712">
    <property type="component" value="Unassembled WGS sequence"/>
</dbReference>
<dbReference type="EMBL" id="SIDB01000014">
    <property type="protein sequence ID" value="KAI3423944.1"/>
    <property type="molecule type" value="Genomic_DNA"/>
</dbReference>
<comment type="caution">
    <text evidence="2">The sequence shown here is derived from an EMBL/GenBank/DDBJ whole genome shotgun (WGS) entry which is preliminary data.</text>
</comment>
<accession>A0A9D4TF14</accession>
<keyword evidence="3" id="KW-1185">Reference proteome</keyword>
<sequence length="520" mass="56413">MESVDAWNDHLRVRIEDELVGMARLSLLGGDLVRNSLTDRVSEELRMCLRRHLKPASNNNKNLKKHAQLHALMKVAIVAALKEFRDNLPTILPALVDEYITEVVTEPLFVEVRTARHPIAQAVLQPARAPAAAVGAAVARHGPCLWRCIYYFYQTVMSSAAPLQVEARQAATAQLQEFIRQLNVFAPGPAAPAAPQADPAAEPPAAPAAPHANPVAQPSAEAAAAAPALTHRAAQRGKLAQVLPAQVRPLAFKLTVRTADDHPDGRTINLHRFLANSRNLDFPAPWAQAPADDERAVQQLFDRVASYSLYIRPDCIPPLAPDNALIAARSGMTGTLLIWDDWRGAALRDVIAAEAQRNPLDGRDYDPQDIARWAGLLELTYLAQASHRNFIVFTAQTSPTSTTGRSQAFIVPDGVRVGAAGHESEEPMYPLAMILRKDRGHTRTWFMPLFLDKQRPDVVSERRARAGGAGSSASMAPLGGAEEQAIRALARLADEAALTRLGAEDRAVGGSAGKRPRVSE</sequence>
<gene>
    <name evidence="2" type="ORF">D9Q98_009778</name>
</gene>
<dbReference type="AlphaFoldDB" id="A0A9D4TF14"/>
<protein>
    <submittedName>
        <fullName evidence="2">Uncharacterized protein</fullName>
    </submittedName>
</protein>
<evidence type="ECO:0000256" key="1">
    <source>
        <dbReference type="SAM" id="MobiDB-lite"/>
    </source>
</evidence>
<feature type="compositionally biased region" description="Low complexity" evidence="1">
    <location>
        <begin position="190"/>
        <end position="200"/>
    </location>
</feature>
<reference evidence="2" key="1">
    <citation type="journal article" date="2019" name="Plant J.">
        <title>Chlorella vulgaris genome assembly and annotation reveals the molecular basis for metabolic acclimation to high light conditions.</title>
        <authorList>
            <person name="Cecchin M."/>
            <person name="Marcolungo L."/>
            <person name="Rossato M."/>
            <person name="Girolomoni L."/>
            <person name="Cosentino E."/>
            <person name="Cuine S."/>
            <person name="Li-Beisson Y."/>
            <person name="Delledonne M."/>
            <person name="Ballottari M."/>
        </authorList>
    </citation>
    <scope>NUCLEOTIDE SEQUENCE</scope>
    <source>
        <strain evidence="2">211/11P</strain>
    </source>
</reference>
<evidence type="ECO:0000313" key="3">
    <source>
        <dbReference type="Proteomes" id="UP001055712"/>
    </source>
</evidence>
<organism evidence="2 3">
    <name type="scientific">Chlorella vulgaris</name>
    <name type="common">Green alga</name>
    <dbReference type="NCBI Taxonomy" id="3077"/>
    <lineage>
        <taxon>Eukaryota</taxon>
        <taxon>Viridiplantae</taxon>
        <taxon>Chlorophyta</taxon>
        <taxon>core chlorophytes</taxon>
        <taxon>Trebouxiophyceae</taxon>
        <taxon>Chlorellales</taxon>
        <taxon>Chlorellaceae</taxon>
        <taxon>Chlorella clade</taxon>
        <taxon>Chlorella</taxon>
    </lineage>
</organism>